<dbReference type="AlphaFoldDB" id="A0A395JLH6"/>
<evidence type="ECO:0000313" key="4">
    <source>
        <dbReference type="Proteomes" id="UP000253083"/>
    </source>
</evidence>
<dbReference type="EMBL" id="QNRT01000002">
    <property type="protein sequence ID" value="RBP51275.1"/>
    <property type="molecule type" value="Genomic_DNA"/>
</dbReference>
<comment type="caution">
    <text evidence="3">The sequence shown here is derived from an EMBL/GenBank/DDBJ whole genome shotgun (WGS) entry which is preliminary data.</text>
</comment>
<name>A0A395JLH6_9GAMM</name>
<keyword evidence="2" id="KW-0812">Transmembrane</keyword>
<dbReference type="InParanoid" id="A0A395JLH6"/>
<dbReference type="InterPro" id="IPR022134">
    <property type="entry name" value="DUF3667"/>
</dbReference>
<dbReference type="Proteomes" id="UP000253083">
    <property type="component" value="Unassembled WGS sequence"/>
</dbReference>
<feature type="transmembrane region" description="Helical" evidence="2">
    <location>
        <begin position="280"/>
        <end position="302"/>
    </location>
</feature>
<proteinExistence type="predicted"/>
<sequence>MPTNNKCPNCQHTLHGQYCSNCGQNQKSTDRYFLTLINEAFEGIFSLDSKAWRTTFYLFFKPGFLTNEHFANRRARYISPLRLYLITSIGFFLTLSMLNLFNPNFKIDVNQNEPVETNNSEHSEPAADNVLSSNQEFSDDPKVSDTPTTLPGNTEQPTTELVQPLSNSIDEFPQITIDIPMADEEMRQQLNSKLQAKIENAVEIAKKSPKRLISKIIDTAPPVVFILLPFFALILKVVYITSKRYYAEHLILALHNHSFLFAAITLMTLSPLVLSHDIDVWFSLILTVWIGLYMLLSLKRVFRQSWTVTIIKTMLLGLVYVNLLSLGLVTVTLIGILLL</sequence>
<gene>
    <name evidence="3" type="ORF">DFR28_102694</name>
</gene>
<organism evidence="3 4">
    <name type="scientific">Arenicella xantha</name>
    <dbReference type="NCBI Taxonomy" id="644221"/>
    <lineage>
        <taxon>Bacteria</taxon>
        <taxon>Pseudomonadati</taxon>
        <taxon>Pseudomonadota</taxon>
        <taxon>Gammaproteobacteria</taxon>
        <taxon>Arenicellales</taxon>
        <taxon>Arenicellaceae</taxon>
        <taxon>Arenicella</taxon>
    </lineage>
</organism>
<feature type="transmembrane region" description="Helical" evidence="2">
    <location>
        <begin position="220"/>
        <end position="239"/>
    </location>
</feature>
<evidence type="ECO:0000256" key="1">
    <source>
        <dbReference type="SAM" id="MobiDB-lite"/>
    </source>
</evidence>
<protein>
    <submittedName>
        <fullName evidence="3">Uncharacterized protein DUF3667</fullName>
    </submittedName>
</protein>
<dbReference type="Pfam" id="PF12412">
    <property type="entry name" value="DUF3667"/>
    <property type="match status" value="1"/>
</dbReference>
<feature type="transmembrane region" description="Helical" evidence="2">
    <location>
        <begin position="83"/>
        <end position="101"/>
    </location>
</feature>
<keyword evidence="2" id="KW-1133">Transmembrane helix</keyword>
<feature type="compositionally biased region" description="Polar residues" evidence="1">
    <location>
        <begin position="145"/>
        <end position="160"/>
    </location>
</feature>
<reference evidence="3 4" key="1">
    <citation type="submission" date="2018-06" db="EMBL/GenBank/DDBJ databases">
        <title>Genomic Encyclopedia of Type Strains, Phase IV (KMG-IV): sequencing the most valuable type-strain genomes for metagenomic binning, comparative biology and taxonomic classification.</title>
        <authorList>
            <person name="Goeker M."/>
        </authorList>
    </citation>
    <scope>NUCLEOTIDE SEQUENCE [LARGE SCALE GENOMIC DNA]</scope>
    <source>
        <strain evidence="3 4">DSM 24032</strain>
    </source>
</reference>
<feature type="transmembrane region" description="Helical" evidence="2">
    <location>
        <begin position="314"/>
        <end position="338"/>
    </location>
</feature>
<evidence type="ECO:0000256" key="2">
    <source>
        <dbReference type="SAM" id="Phobius"/>
    </source>
</evidence>
<feature type="region of interest" description="Disordered" evidence="1">
    <location>
        <begin position="132"/>
        <end position="160"/>
    </location>
</feature>
<dbReference type="OrthoDB" id="9111327at2"/>
<accession>A0A395JLH6</accession>
<keyword evidence="2" id="KW-0472">Membrane</keyword>
<feature type="transmembrane region" description="Helical" evidence="2">
    <location>
        <begin position="251"/>
        <end position="274"/>
    </location>
</feature>
<evidence type="ECO:0000313" key="3">
    <source>
        <dbReference type="EMBL" id="RBP51275.1"/>
    </source>
</evidence>
<keyword evidence="4" id="KW-1185">Reference proteome</keyword>